<sequence>MAWLNTDIKSTLASLPPPSLDEFDFDAVLNPSDPSLSADHTVPADAMSLSKEIEGASEAGNLTAVRQSLAAYRQVVDRPDHHAARRSLLLAIEHEHHEIVAYLLSENIPVSHVEVKQAVSRGDRIILKLLFEHAWAINKALSWDEPPALAYAVTDEDLTAWFLTMGADPNASCMMGRTPLSSAIQYASFRVVEMLFDHGGNIEQSSLLHAAIGRENGREREQMVEYLLQKGAPVNAVLHQDDRPEAYRMHEAFGLGTPLHFAAAKGYEDILRLLVRHGAKLDIKDSCGQVALERAEMEGHEAAAQFLRDQISLMTARL</sequence>
<keyword evidence="5" id="KW-1185">Reference proteome</keyword>
<evidence type="ECO:0000313" key="3">
    <source>
        <dbReference type="EMBL" id="WPB06693.1"/>
    </source>
</evidence>
<dbReference type="Pfam" id="PF12796">
    <property type="entry name" value="Ank_2"/>
    <property type="match status" value="2"/>
</dbReference>
<dbReference type="AlphaFoldDB" id="A0A2G5HHT1"/>
<proteinExistence type="predicted"/>
<dbReference type="OrthoDB" id="1722345at2759"/>
<accession>A0A2G5HHT1</accession>
<dbReference type="EMBL" id="LKMD01000106">
    <property type="protein sequence ID" value="PIA92089.1"/>
    <property type="molecule type" value="Genomic_DNA"/>
</dbReference>
<dbReference type="InterPro" id="IPR036770">
    <property type="entry name" value="Ankyrin_rpt-contain_sf"/>
</dbReference>
<evidence type="ECO:0000256" key="1">
    <source>
        <dbReference type="PROSITE-ProRule" id="PRU00023"/>
    </source>
</evidence>
<reference evidence="3 5" key="2">
    <citation type="submission" date="2023-09" db="EMBL/GenBank/DDBJ databases">
        <title>Complete-Gapless Cercospora beticola genome.</title>
        <authorList>
            <person name="Wyatt N.A."/>
            <person name="Spanner R.E."/>
            <person name="Bolton M.D."/>
        </authorList>
    </citation>
    <scope>NUCLEOTIDE SEQUENCE [LARGE SCALE GENOMIC DNA]</scope>
    <source>
        <strain evidence="3">Cb09-40</strain>
    </source>
</reference>
<name>A0A2G5HHT1_CERBT</name>
<dbReference type="Proteomes" id="UP000230605">
    <property type="component" value="Chromosome 7"/>
</dbReference>
<dbReference type="SMART" id="SM00248">
    <property type="entry name" value="ANK"/>
    <property type="match status" value="5"/>
</dbReference>
<dbReference type="EMBL" id="CP134190">
    <property type="protein sequence ID" value="WPB06693.1"/>
    <property type="molecule type" value="Genomic_DNA"/>
</dbReference>
<dbReference type="SUPFAM" id="SSF48403">
    <property type="entry name" value="Ankyrin repeat"/>
    <property type="match status" value="1"/>
</dbReference>
<dbReference type="PANTHER" id="PTHR46224">
    <property type="entry name" value="ANKYRIN REPEAT FAMILY PROTEIN"/>
    <property type="match status" value="1"/>
</dbReference>
<dbReference type="PROSITE" id="PS50297">
    <property type="entry name" value="ANK_REP_REGION"/>
    <property type="match status" value="2"/>
</dbReference>
<evidence type="ECO:0000313" key="2">
    <source>
        <dbReference type="EMBL" id="PIA92089.1"/>
    </source>
</evidence>
<gene>
    <name evidence="2" type="ORF">CB0940_09032</name>
    <name evidence="3" type="ORF">RHO25_011352</name>
</gene>
<feature type="repeat" description="ANK" evidence="1">
    <location>
        <begin position="175"/>
        <end position="207"/>
    </location>
</feature>
<dbReference type="Gene3D" id="1.25.40.20">
    <property type="entry name" value="Ankyrin repeat-containing domain"/>
    <property type="match status" value="2"/>
</dbReference>
<evidence type="ECO:0000313" key="5">
    <source>
        <dbReference type="Proteomes" id="UP001302367"/>
    </source>
</evidence>
<evidence type="ECO:0000313" key="4">
    <source>
        <dbReference type="Proteomes" id="UP000230605"/>
    </source>
</evidence>
<keyword evidence="1" id="KW-0040">ANK repeat</keyword>
<reference evidence="2 4" key="1">
    <citation type="submission" date="2015-10" db="EMBL/GenBank/DDBJ databases">
        <title>The cercosporin biosynthetic gene cluster was horizontally transferred to several fungal lineages and shown to be expanded in Cercospora beticola based on microsynteny with recipient genomes.</title>
        <authorList>
            <person name="De Jonge R."/>
            <person name="Ebert M.K."/>
            <person name="Suttle J.C."/>
            <person name="Jurick Ii W.M."/>
            <person name="Secor G.A."/>
            <person name="Thomma B.P."/>
            <person name="Van De Peer Y."/>
            <person name="Bolton M.D."/>
        </authorList>
    </citation>
    <scope>NUCLEOTIDE SEQUENCE [LARGE SCALE GENOMIC DNA]</scope>
    <source>
        <strain evidence="2 4">09-40</strain>
    </source>
</reference>
<dbReference type="PROSITE" id="PS50088">
    <property type="entry name" value="ANK_REPEAT"/>
    <property type="match status" value="2"/>
</dbReference>
<dbReference type="Proteomes" id="UP001302367">
    <property type="component" value="Chromosome 7"/>
</dbReference>
<protein>
    <submittedName>
        <fullName evidence="2">Uncharacterized protein</fullName>
    </submittedName>
</protein>
<feature type="repeat" description="ANK" evidence="1">
    <location>
        <begin position="257"/>
        <end position="286"/>
    </location>
</feature>
<dbReference type="InterPro" id="IPR002110">
    <property type="entry name" value="Ankyrin_rpt"/>
</dbReference>
<organism evidence="2 4">
    <name type="scientific">Cercospora beticola</name>
    <name type="common">Sugarbeet leaf spot fungus</name>
    <dbReference type="NCBI Taxonomy" id="122368"/>
    <lineage>
        <taxon>Eukaryota</taxon>
        <taxon>Fungi</taxon>
        <taxon>Dikarya</taxon>
        <taxon>Ascomycota</taxon>
        <taxon>Pezizomycotina</taxon>
        <taxon>Dothideomycetes</taxon>
        <taxon>Dothideomycetidae</taxon>
        <taxon>Mycosphaerellales</taxon>
        <taxon>Mycosphaerellaceae</taxon>
        <taxon>Cercospora</taxon>
    </lineage>
</organism>
<dbReference type="InterPro" id="IPR051616">
    <property type="entry name" value="Cul2-RING_E3_ligase_SR"/>
</dbReference>